<dbReference type="GO" id="GO:0019752">
    <property type="term" value="P:carboxylic acid metabolic process"/>
    <property type="evidence" value="ECO:0007669"/>
    <property type="project" value="UniProtKB-ARBA"/>
</dbReference>
<dbReference type="InterPro" id="IPR011234">
    <property type="entry name" value="Fumarylacetoacetase-like_C"/>
</dbReference>
<dbReference type="EMBL" id="JMCB01000019">
    <property type="protein sequence ID" value="KFE63051.1"/>
    <property type="molecule type" value="Genomic_DNA"/>
</dbReference>
<dbReference type="PANTHER" id="PTHR11820:SF7">
    <property type="entry name" value="ACYLPYRUVASE FAHD1, MITOCHONDRIAL"/>
    <property type="match status" value="1"/>
</dbReference>
<evidence type="ECO:0000259" key="4">
    <source>
        <dbReference type="Pfam" id="PF10370"/>
    </source>
</evidence>
<dbReference type="Proteomes" id="UP000028725">
    <property type="component" value="Unassembled WGS sequence"/>
</dbReference>
<keyword evidence="6" id="KW-1185">Reference proteome</keyword>
<dbReference type="Pfam" id="PF10370">
    <property type="entry name" value="Rv2993c-like_N"/>
    <property type="match status" value="1"/>
</dbReference>
<reference evidence="5 6" key="1">
    <citation type="submission" date="2014-04" db="EMBL/GenBank/DDBJ databases">
        <title>Genome assembly of Hyalangium minutum DSM 14724.</title>
        <authorList>
            <person name="Sharma G."/>
            <person name="Subramanian S."/>
        </authorList>
    </citation>
    <scope>NUCLEOTIDE SEQUENCE [LARGE SCALE GENOMIC DNA]</scope>
    <source>
        <strain evidence="5 6">DSM 14724</strain>
    </source>
</reference>
<evidence type="ECO:0000313" key="5">
    <source>
        <dbReference type="EMBL" id="KFE63051.1"/>
    </source>
</evidence>
<feature type="domain" description="Rv2993c-like N-terminal" evidence="4">
    <location>
        <begin position="5"/>
        <end position="51"/>
    </location>
</feature>
<dbReference type="SUPFAM" id="SSF56529">
    <property type="entry name" value="FAH"/>
    <property type="match status" value="1"/>
</dbReference>
<evidence type="ECO:0000259" key="3">
    <source>
        <dbReference type="Pfam" id="PF01557"/>
    </source>
</evidence>
<organism evidence="5 6">
    <name type="scientific">Hyalangium minutum</name>
    <dbReference type="NCBI Taxonomy" id="394096"/>
    <lineage>
        <taxon>Bacteria</taxon>
        <taxon>Pseudomonadati</taxon>
        <taxon>Myxococcota</taxon>
        <taxon>Myxococcia</taxon>
        <taxon>Myxococcales</taxon>
        <taxon>Cystobacterineae</taxon>
        <taxon>Archangiaceae</taxon>
        <taxon>Hyalangium</taxon>
    </lineage>
</organism>
<sequence>MTVTRYCRFLHEGRAWYGRIEGNEVVVLNGAPWGQGSKETGLRRSLSAVALQVPSEASKIVCIGQNYRKHAEEMGKPVPPEPLIFMKPSTSLNAPRSPIRIPKASEEVHYEAELGLLIGERLKNVDEATAARAIWGLTCFNDVTARDIQKREVQHTRAKSYDTFSCAGPWVVTGLSPADLRIQCRVNGQVRQDSRTSDMVFSPAQLVSFISHIMTLLPGDLISTGTPSGVGKLAAGDTVEVEIEGIGTLANPVENEP</sequence>
<dbReference type="OrthoDB" id="5197601at2"/>
<keyword evidence="2" id="KW-0479">Metal-binding</keyword>
<dbReference type="PATRIC" id="fig|394096.3.peg.7435"/>
<proteinExistence type="inferred from homology"/>
<dbReference type="GO" id="GO:0018773">
    <property type="term" value="F:acetylpyruvate hydrolase activity"/>
    <property type="evidence" value="ECO:0007669"/>
    <property type="project" value="TreeGrafter"/>
</dbReference>
<keyword evidence="5" id="KW-0413">Isomerase</keyword>
<dbReference type="AlphaFoldDB" id="A0A085W5T8"/>
<dbReference type="GO" id="GO:0046872">
    <property type="term" value="F:metal ion binding"/>
    <property type="evidence" value="ECO:0007669"/>
    <property type="project" value="UniProtKB-KW"/>
</dbReference>
<evidence type="ECO:0000256" key="1">
    <source>
        <dbReference type="ARBA" id="ARBA00010211"/>
    </source>
</evidence>
<feature type="domain" description="Fumarylacetoacetase-like C-terminal" evidence="3">
    <location>
        <begin position="59"/>
        <end position="253"/>
    </location>
</feature>
<dbReference type="Gene3D" id="3.90.850.10">
    <property type="entry name" value="Fumarylacetoacetase-like, C-terminal domain"/>
    <property type="match status" value="1"/>
</dbReference>
<dbReference type="GO" id="GO:0016853">
    <property type="term" value="F:isomerase activity"/>
    <property type="evidence" value="ECO:0007669"/>
    <property type="project" value="UniProtKB-KW"/>
</dbReference>
<protein>
    <submittedName>
        <fullName evidence="5">2-hydroxyhepta-2,4-diene-1,7-dioate isomerase</fullName>
    </submittedName>
</protein>
<dbReference type="STRING" id="394096.DB31_3110"/>
<dbReference type="RefSeq" id="WP_044196743.1">
    <property type="nucleotide sequence ID" value="NZ_JMCB01000019.1"/>
</dbReference>
<dbReference type="PANTHER" id="PTHR11820">
    <property type="entry name" value="ACYLPYRUVASE"/>
    <property type="match status" value="1"/>
</dbReference>
<comment type="caution">
    <text evidence="5">The sequence shown here is derived from an EMBL/GenBank/DDBJ whole genome shotgun (WGS) entry which is preliminary data.</text>
</comment>
<evidence type="ECO:0000256" key="2">
    <source>
        <dbReference type="ARBA" id="ARBA00022723"/>
    </source>
</evidence>
<dbReference type="InterPro" id="IPR018833">
    <property type="entry name" value="Rv2993c-like_N"/>
</dbReference>
<evidence type="ECO:0000313" key="6">
    <source>
        <dbReference type="Proteomes" id="UP000028725"/>
    </source>
</evidence>
<gene>
    <name evidence="5" type="ORF">DB31_3110</name>
</gene>
<dbReference type="InterPro" id="IPR036663">
    <property type="entry name" value="Fumarylacetoacetase_C_sf"/>
</dbReference>
<dbReference type="Pfam" id="PF01557">
    <property type="entry name" value="FAA_hydrolase"/>
    <property type="match status" value="1"/>
</dbReference>
<comment type="similarity">
    <text evidence="1">Belongs to the FAH family.</text>
</comment>
<accession>A0A085W5T8</accession>
<dbReference type="FunFam" id="3.90.850.10:FF:000002">
    <property type="entry name" value="2-hydroxyhepta-2,4-diene-1,7-dioate isomerase"/>
    <property type="match status" value="1"/>
</dbReference>
<name>A0A085W5T8_9BACT</name>